<evidence type="ECO:0000313" key="3">
    <source>
        <dbReference type="Proteomes" id="UP000199053"/>
    </source>
</evidence>
<dbReference type="Proteomes" id="UP000199053">
    <property type="component" value="Unassembled WGS sequence"/>
</dbReference>
<proteinExistence type="predicted"/>
<evidence type="ECO:0000256" key="1">
    <source>
        <dbReference type="PROSITE-ProRule" id="PRU00339"/>
    </source>
</evidence>
<dbReference type="EMBL" id="FNGA01000002">
    <property type="protein sequence ID" value="SDK79903.1"/>
    <property type="molecule type" value="Genomic_DNA"/>
</dbReference>
<dbReference type="PROSITE" id="PS51257">
    <property type="entry name" value="PROKAR_LIPOPROTEIN"/>
    <property type="match status" value="1"/>
</dbReference>
<dbReference type="PROSITE" id="PS50005">
    <property type="entry name" value="TPR"/>
    <property type="match status" value="1"/>
</dbReference>
<protein>
    <submittedName>
        <fullName evidence="2">Uncharacterized protein</fullName>
    </submittedName>
</protein>
<reference evidence="3" key="1">
    <citation type="submission" date="2016-10" db="EMBL/GenBank/DDBJ databases">
        <authorList>
            <person name="Varghese N."/>
            <person name="Submissions S."/>
        </authorList>
    </citation>
    <scope>NUCLEOTIDE SEQUENCE [LARGE SCALE GENOMIC DNA]</scope>
    <source>
        <strain evidence="3">DSM 16995</strain>
    </source>
</reference>
<organism evidence="2 3">
    <name type="scientific">Maridesulfovibrio ferrireducens</name>
    <dbReference type="NCBI Taxonomy" id="246191"/>
    <lineage>
        <taxon>Bacteria</taxon>
        <taxon>Pseudomonadati</taxon>
        <taxon>Thermodesulfobacteriota</taxon>
        <taxon>Desulfovibrionia</taxon>
        <taxon>Desulfovibrionales</taxon>
        <taxon>Desulfovibrionaceae</taxon>
        <taxon>Maridesulfovibrio</taxon>
    </lineage>
</organism>
<dbReference type="InterPro" id="IPR011990">
    <property type="entry name" value="TPR-like_helical_dom_sf"/>
</dbReference>
<dbReference type="RefSeq" id="WP_092159384.1">
    <property type="nucleotide sequence ID" value="NZ_FNGA01000002.1"/>
</dbReference>
<name>A0A1G9EUZ5_9BACT</name>
<dbReference type="InterPro" id="IPR019734">
    <property type="entry name" value="TPR_rpt"/>
</dbReference>
<dbReference type="STRING" id="246191.SAMN05660337_1275"/>
<keyword evidence="1" id="KW-0802">TPR repeat</keyword>
<gene>
    <name evidence="2" type="ORF">SAMN05660337_1275</name>
</gene>
<evidence type="ECO:0000313" key="2">
    <source>
        <dbReference type="EMBL" id="SDK79903.1"/>
    </source>
</evidence>
<dbReference type="AlphaFoldDB" id="A0A1G9EUZ5"/>
<sequence length="412" mass="46008">MLKKIYTIGLSVCLALIILTASGCKTTKKMVYAEYIMPPIAFSDVASIERINIDKPKIKISGVGKRTSKSIRNVFTNTIVNDFSSKLYFNGYIKPSDEIYGDIEGLKAVRKKLAHSKHGYAVKIVKVRKPAKLKVYATINYKRTKGVDKINTTLVTQSYSIITNKNGVPCTKANKPTKKVVTNKVSYIEVKAKGSLVCTLYDCSGKKLYSRKFDDLEFENKAGGDAGSNSEAPYLEVAQNLFNDAISKVVMDISPHRESRSLLVNEKGDSSVVALIKGTAFYDAFNKLGPIVEAEEKTMDKLSAEINSKYDQLITNAEDPEKKADLEQKRTNDLIDITKDYSPDYENMAIILEIIGDRNEALEYYEMAAKADPENIRASESCLRVQKLVAASSCLKNPNKINNYQQKKYEDQ</sequence>
<dbReference type="SUPFAM" id="SSF48452">
    <property type="entry name" value="TPR-like"/>
    <property type="match status" value="1"/>
</dbReference>
<keyword evidence="3" id="KW-1185">Reference proteome</keyword>
<dbReference type="OrthoDB" id="9820948at2"/>
<accession>A0A1G9EUZ5</accession>
<feature type="repeat" description="TPR" evidence="1">
    <location>
        <begin position="342"/>
        <end position="375"/>
    </location>
</feature>